<gene>
    <name evidence="2" type="ORF">AVDCRST_MAG64-3612</name>
</gene>
<protein>
    <submittedName>
        <fullName evidence="2">Uncharacterized protein</fullName>
    </submittedName>
</protein>
<evidence type="ECO:0000256" key="1">
    <source>
        <dbReference type="SAM" id="MobiDB-lite"/>
    </source>
</evidence>
<proteinExistence type="predicted"/>
<accession>A0A6J4Q305</accession>
<organism evidence="2">
    <name type="scientific">uncultured Phycisphaerae bacterium</name>
    <dbReference type="NCBI Taxonomy" id="904963"/>
    <lineage>
        <taxon>Bacteria</taxon>
        <taxon>Pseudomonadati</taxon>
        <taxon>Planctomycetota</taxon>
        <taxon>Phycisphaerae</taxon>
        <taxon>environmental samples</taxon>
    </lineage>
</organism>
<dbReference type="AlphaFoldDB" id="A0A6J4Q305"/>
<feature type="region of interest" description="Disordered" evidence="1">
    <location>
        <begin position="1"/>
        <end position="24"/>
    </location>
</feature>
<dbReference type="EMBL" id="CADCUQ010000831">
    <property type="protein sequence ID" value="CAA9432696.1"/>
    <property type="molecule type" value="Genomic_DNA"/>
</dbReference>
<feature type="non-terminal residue" evidence="2">
    <location>
        <position position="1"/>
    </location>
</feature>
<sequence>QNGLDADVYYPRRDGEARPPASVAEAERRLTRSLVRRLRAAGARRILVSPGLGLPSDRVVRPAGGHEDHLHVRF</sequence>
<reference evidence="2" key="1">
    <citation type="submission" date="2020-02" db="EMBL/GenBank/DDBJ databases">
        <authorList>
            <person name="Meier V. D."/>
        </authorList>
    </citation>
    <scope>NUCLEOTIDE SEQUENCE</scope>
    <source>
        <strain evidence="2">AVDCRST_MAG64</strain>
    </source>
</reference>
<evidence type="ECO:0000313" key="2">
    <source>
        <dbReference type="EMBL" id="CAA9432696.1"/>
    </source>
</evidence>
<name>A0A6J4Q305_9BACT</name>